<dbReference type="OrthoDB" id="9801997at2"/>
<gene>
    <name evidence="2" type="ORF">FPZ11_10220</name>
</gene>
<dbReference type="PANTHER" id="PTHR34846">
    <property type="entry name" value="4-CARBOXYMUCONOLACTONE DECARBOXYLASE FAMILY PROTEIN (AFU_ORTHOLOGUE AFUA_6G11590)"/>
    <property type="match status" value="1"/>
</dbReference>
<evidence type="ECO:0000313" key="2">
    <source>
        <dbReference type="EMBL" id="QDZ15097.1"/>
    </source>
</evidence>
<dbReference type="Proteomes" id="UP000320216">
    <property type="component" value="Chromosome"/>
</dbReference>
<dbReference type="InterPro" id="IPR004675">
    <property type="entry name" value="AhpD_core"/>
</dbReference>
<dbReference type="InterPro" id="IPR029032">
    <property type="entry name" value="AhpD-like"/>
</dbReference>
<feature type="domain" description="Carboxymuconolactone decarboxylase-like" evidence="1">
    <location>
        <begin position="20"/>
        <end position="102"/>
    </location>
</feature>
<sequence length="170" mass="18307">MSSGHPTSTEQRLAIQSVAPEAYAPMLAMEKYIHAGAMGEDLLALVKLRASQLNGCAYCLDMHAREARAAGVDQRRLDVLAGWHEAPDLYSEREQAALALTEAVTLIGEDGVPDDVWVPATYSFSDQELVRLLMAISAINVWNRLAIATHQDLPELDAAAYVGTGTPSAS</sequence>
<keyword evidence="3" id="KW-1185">Reference proteome</keyword>
<reference evidence="2 3" key="1">
    <citation type="submission" date="2019-07" db="EMBL/GenBank/DDBJ databases">
        <title>Full genome sequence of Humibacter sp. WJ7-1.</title>
        <authorList>
            <person name="Im W.-T."/>
        </authorList>
    </citation>
    <scope>NUCLEOTIDE SEQUENCE [LARGE SCALE GENOMIC DNA]</scope>
    <source>
        <strain evidence="2 3">WJ7-1</strain>
    </source>
</reference>
<dbReference type="GO" id="GO:0051920">
    <property type="term" value="F:peroxiredoxin activity"/>
    <property type="evidence" value="ECO:0007669"/>
    <property type="project" value="InterPro"/>
</dbReference>
<dbReference type="PANTHER" id="PTHR34846:SF10">
    <property type="entry name" value="CYTOPLASMIC PROTEIN"/>
    <property type="match status" value="1"/>
</dbReference>
<protein>
    <submittedName>
        <fullName evidence="2">Carboxymuconolactone decarboxylase family protein</fullName>
    </submittedName>
</protein>
<dbReference type="EMBL" id="CP042305">
    <property type="protein sequence ID" value="QDZ15097.1"/>
    <property type="molecule type" value="Genomic_DNA"/>
</dbReference>
<dbReference type="Pfam" id="PF02627">
    <property type="entry name" value="CMD"/>
    <property type="match status" value="1"/>
</dbReference>
<dbReference type="SUPFAM" id="SSF69118">
    <property type="entry name" value="AhpD-like"/>
    <property type="match status" value="1"/>
</dbReference>
<dbReference type="InterPro" id="IPR003779">
    <property type="entry name" value="CMD-like"/>
</dbReference>
<evidence type="ECO:0000313" key="3">
    <source>
        <dbReference type="Proteomes" id="UP000320216"/>
    </source>
</evidence>
<organism evidence="2 3">
    <name type="scientific">Humibacter ginsenosidimutans</name>
    <dbReference type="NCBI Taxonomy" id="2599293"/>
    <lineage>
        <taxon>Bacteria</taxon>
        <taxon>Bacillati</taxon>
        <taxon>Actinomycetota</taxon>
        <taxon>Actinomycetes</taxon>
        <taxon>Micrococcales</taxon>
        <taxon>Microbacteriaceae</taxon>
        <taxon>Humibacter</taxon>
    </lineage>
</organism>
<dbReference type="AlphaFoldDB" id="A0A5B8M3B8"/>
<dbReference type="NCBIfam" id="TIGR00778">
    <property type="entry name" value="ahpD_dom"/>
    <property type="match status" value="1"/>
</dbReference>
<dbReference type="RefSeq" id="WP_146320620.1">
    <property type="nucleotide sequence ID" value="NZ_CP042305.1"/>
</dbReference>
<evidence type="ECO:0000259" key="1">
    <source>
        <dbReference type="Pfam" id="PF02627"/>
    </source>
</evidence>
<dbReference type="Gene3D" id="1.20.1290.10">
    <property type="entry name" value="AhpD-like"/>
    <property type="match status" value="1"/>
</dbReference>
<accession>A0A5B8M3B8</accession>
<dbReference type="KEGG" id="huw:FPZ11_10220"/>
<proteinExistence type="predicted"/>
<name>A0A5B8M3B8_9MICO</name>